<accession>A0A7R9MNA0</accession>
<feature type="domain" description="Alpha fucosidase A-like C-terminal" evidence="2">
    <location>
        <begin position="193"/>
        <end position="256"/>
    </location>
</feature>
<dbReference type="InterPro" id="IPR012341">
    <property type="entry name" value="6hp_glycosidase-like_sf"/>
</dbReference>
<dbReference type="GO" id="GO:0005975">
    <property type="term" value="P:carbohydrate metabolic process"/>
    <property type="evidence" value="ECO:0007669"/>
    <property type="project" value="InterPro"/>
</dbReference>
<feature type="non-terminal residue" evidence="4">
    <location>
        <position position="265"/>
    </location>
</feature>
<evidence type="ECO:0008006" key="6">
    <source>
        <dbReference type="Google" id="ProtNLM"/>
    </source>
</evidence>
<name>A0A7R9MNA0_9ACAR</name>
<feature type="non-terminal residue" evidence="4">
    <location>
        <position position="1"/>
    </location>
</feature>
<dbReference type="OrthoDB" id="10028344at2759"/>
<dbReference type="Gene3D" id="1.50.10.10">
    <property type="match status" value="1"/>
</dbReference>
<evidence type="ECO:0000256" key="1">
    <source>
        <dbReference type="SAM" id="MobiDB-lite"/>
    </source>
</evidence>
<proteinExistence type="predicted"/>
<dbReference type="GO" id="GO:0004560">
    <property type="term" value="F:alpha-L-fucosidase activity"/>
    <property type="evidence" value="ECO:0007669"/>
    <property type="project" value="TreeGrafter"/>
</dbReference>
<reference evidence="4" key="1">
    <citation type="submission" date="2020-11" db="EMBL/GenBank/DDBJ databases">
        <authorList>
            <person name="Tran Van P."/>
        </authorList>
    </citation>
    <scope>NUCLEOTIDE SEQUENCE</scope>
</reference>
<dbReference type="SUPFAM" id="SSF48208">
    <property type="entry name" value="Six-hairpin glycosidases"/>
    <property type="match status" value="1"/>
</dbReference>
<evidence type="ECO:0000313" key="5">
    <source>
        <dbReference type="Proteomes" id="UP000728032"/>
    </source>
</evidence>
<dbReference type="InterPro" id="IPR049053">
    <property type="entry name" value="AFCA-like_C"/>
</dbReference>
<protein>
    <recommendedName>
        <fullName evidence="6">Alpha-L-fucosidase</fullName>
    </recommendedName>
</protein>
<dbReference type="EMBL" id="CAJPVJ010030336">
    <property type="protein sequence ID" value="CAG2180148.1"/>
    <property type="molecule type" value="Genomic_DNA"/>
</dbReference>
<dbReference type="Pfam" id="PF21307">
    <property type="entry name" value="Glyco_hydro_95_C"/>
    <property type="match status" value="1"/>
</dbReference>
<organism evidence="4">
    <name type="scientific">Oppiella nova</name>
    <dbReference type="NCBI Taxonomy" id="334625"/>
    <lineage>
        <taxon>Eukaryota</taxon>
        <taxon>Metazoa</taxon>
        <taxon>Ecdysozoa</taxon>
        <taxon>Arthropoda</taxon>
        <taxon>Chelicerata</taxon>
        <taxon>Arachnida</taxon>
        <taxon>Acari</taxon>
        <taxon>Acariformes</taxon>
        <taxon>Sarcoptiformes</taxon>
        <taxon>Oribatida</taxon>
        <taxon>Brachypylina</taxon>
        <taxon>Oppioidea</taxon>
        <taxon>Oppiidae</taxon>
        <taxon>Oppiella</taxon>
    </lineage>
</organism>
<dbReference type="InterPro" id="IPR008928">
    <property type="entry name" value="6-hairpin_glycosidase_sf"/>
</dbReference>
<dbReference type="PANTHER" id="PTHR31084">
    <property type="entry name" value="ALPHA-L-FUCOSIDASE 2"/>
    <property type="match status" value="1"/>
</dbReference>
<feature type="region of interest" description="Disordered" evidence="1">
    <location>
        <begin position="1"/>
        <end position="20"/>
    </location>
</feature>
<dbReference type="PANTHER" id="PTHR31084:SF0">
    <property type="entry name" value="ALPHA-L-FUCOSIDASE 2"/>
    <property type="match status" value="1"/>
</dbReference>
<dbReference type="InterPro" id="IPR054363">
    <property type="entry name" value="GH95_cat"/>
</dbReference>
<keyword evidence="5" id="KW-1185">Reference proteome</keyword>
<dbReference type="Pfam" id="PF22124">
    <property type="entry name" value="Glyco_hydro_95_cat"/>
    <property type="match status" value="1"/>
</dbReference>
<sequence length="265" mass="29828">KEQIGKLVVPNGWSSEHGPHEDGCSYNQEIVWDLYTNYVKAADILGVDKEFRDRIAGQRDKLLWPGIGSFGQLMEWMEEQPGEKTDHHRHTSHLFGLYPGHQFTVETTSNLTKAASVSLEHRGIDPSYEVKEWSFAWRTALYARLKDAENAHLLFRQLFADRNTCPNMFGLHPPMQIDGNFGITAAVAEMLVQSHADFVEVLPALPKDWKTGHVKGLRARGGHQLDIYWENNSLKSVLIKSIIAGDLKVKSGNTVKSVKVTPSKP</sequence>
<dbReference type="AlphaFoldDB" id="A0A7R9MNA0"/>
<dbReference type="EMBL" id="OC945161">
    <property type="protein sequence ID" value="CAD7663011.1"/>
    <property type="molecule type" value="Genomic_DNA"/>
</dbReference>
<evidence type="ECO:0000259" key="3">
    <source>
        <dbReference type="Pfam" id="PF22124"/>
    </source>
</evidence>
<evidence type="ECO:0000259" key="2">
    <source>
        <dbReference type="Pfam" id="PF21307"/>
    </source>
</evidence>
<feature type="domain" description="Glycosyl hydrolase family 95 catalytic" evidence="3">
    <location>
        <begin position="4"/>
        <end position="191"/>
    </location>
</feature>
<dbReference type="Proteomes" id="UP000728032">
    <property type="component" value="Unassembled WGS sequence"/>
</dbReference>
<gene>
    <name evidence="4" type="ORF">ONB1V03_LOCUS19571</name>
</gene>
<evidence type="ECO:0000313" key="4">
    <source>
        <dbReference type="EMBL" id="CAD7663011.1"/>
    </source>
</evidence>